<feature type="region of interest" description="Disordered" evidence="1">
    <location>
        <begin position="435"/>
        <end position="503"/>
    </location>
</feature>
<dbReference type="EMBL" id="SNRW01025711">
    <property type="protein sequence ID" value="KAA6361327.1"/>
    <property type="molecule type" value="Genomic_DNA"/>
</dbReference>
<proteinExistence type="predicted"/>
<sequence>GDGITLEGIDLGIGNDIWAVPEAVYIACAKMLAEQIDTAQGSIKDCFSFFHWFGQILLQFCKIETFPMQIQVFILVIRIWYSFKCTEMEQKFTDQNKFGELRSIAEDISQNLFFCMALLISIMRIKNPTGKDNAIVNMFVEKQSFIFKELRDAFSQQGDNAQGKKLGELSKMDQKNVNVEDDKHKEEGSLTSRSNVVENDTTPIVTQDFSAIASSIITNNTLIVGNTVDGGSSLRTPGGIKSKGKEEEQSISGGGEFWDQTWVGKDLVRGGGGGSANSGSGNFRNPFGNLTIQSPQNSFIDLQNIQDEGDEDLEELRMGNLLGGIEEDDVMENDIAQLDERLALIEERDDISKENFGMVIESSQTNKMHKYTNASKASGLSGISHLSFFQENDQKRSNIIQGLNEVKKFLRVQRMKRKILDGEIDYIDQEIENTLVQQEEDESSDSEESDSEKSRRKEMAEMAEYERERKREEEEEDVDMHGREDTNVDEAGSLSCAQMFRGL</sequence>
<feature type="non-terminal residue" evidence="2">
    <location>
        <position position="1"/>
    </location>
</feature>
<evidence type="ECO:0000256" key="1">
    <source>
        <dbReference type="SAM" id="MobiDB-lite"/>
    </source>
</evidence>
<gene>
    <name evidence="2" type="ORF">EZS28_043146</name>
</gene>
<dbReference type="Proteomes" id="UP000324800">
    <property type="component" value="Unassembled WGS sequence"/>
</dbReference>
<feature type="region of interest" description="Disordered" evidence="1">
    <location>
        <begin position="235"/>
        <end position="256"/>
    </location>
</feature>
<evidence type="ECO:0000313" key="2">
    <source>
        <dbReference type="EMBL" id="KAA6361327.1"/>
    </source>
</evidence>
<feature type="compositionally biased region" description="Acidic residues" evidence="1">
    <location>
        <begin position="438"/>
        <end position="450"/>
    </location>
</feature>
<evidence type="ECO:0000313" key="3">
    <source>
        <dbReference type="Proteomes" id="UP000324800"/>
    </source>
</evidence>
<accession>A0A5J4TSW5</accession>
<comment type="caution">
    <text evidence="2">The sequence shown here is derived from an EMBL/GenBank/DDBJ whole genome shotgun (WGS) entry which is preliminary data.</text>
</comment>
<reference evidence="2 3" key="1">
    <citation type="submission" date="2019-03" db="EMBL/GenBank/DDBJ databases">
        <title>Single cell metagenomics reveals metabolic interactions within the superorganism composed of flagellate Streblomastix strix and complex community of Bacteroidetes bacteria on its surface.</title>
        <authorList>
            <person name="Treitli S.C."/>
            <person name="Kolisko M."/>
            <person name="Husnik F."/>
            <person name="Keeling P."/>
            <person name="Hampl V."/>
        </authorList>
    </citation>
    <scope>NUCLEOTIDE SEQUENCE [LARGE SCALE GENOMIC DNA]</scope>
    <source>
        <strain evidence="2">ST1C</strain>
    </source>
</reference>
<feature type="non-terminal residue" evidence="2">
    <location>
        <position position="503"/>
    </location>
</feature>
<name>A0A5J4TSW5_9EUKA</name>
<organism evidence="2 3">
    <name type="scientific">Streblomastix strix</name>
    <dbReference type="NCBI Taxonomy" id="222440"/>
    <lineage>
        <taxon>Eukaryota</taxon>
        <taxon>Metamonada</taxon>
        <taxon>Preaxostyla</taxon>
        <taxon>Oxymonadida</taxon>
        <taxon>Streblomastigidae</taxon>
        <taxon>Streblomastix</taxon>
    </lineage>
</organism>
<feature type="compositionally biased region" description="Basic and acidic residues" evidence="1">
    <location>
        <begin position="451"/>
        <end position="472"/>
    </location>
</feature>
<dbReference type="AlphaFoldDB" id="A0A5J4TSW5"/>
<protein>
    <submittedName>
        <fullName evidence="2">Uncharacterized protein</fullName>
    </submittedName>
</protein>